<gene>
    <name evidence="1" type="ORF">TTHERM_000961929</name>
</gene>
<protein>
    <submittedName>
        <fullName evidence="1">EF hand protein</fullName>
    </submittedName>
</protein>
<evidence type="ECO:0000313" key="2">
    <source>
        <dbReference type="Proteomes" id="UP000009168"/>
    </source>
</evidence>
<dbReference type="EMBL" id="GG662632">
    <property type="protein sequence ID" value="EWS73385.1"/>
    <property type="molecule type" value="Genomic_DNA"/>
</dbReference>
<dbReference type="RefSeq" id="XP_012654075.1">
    <property type="nucleotide sequence ID" value="XM_012798621.1"/>
</dbReference>
<dbReference type="AlphaFoldDB" id="W7X2E1"/>
<dbReference type="GeneID" id="24441238"/>
<name>W7X2E1_TETTS</name>
<evidence type="ECO:0000313" key="1">
    <source>
        <dbReference type="EMBL" id="EWS73385.1"/>
    </source>
</evidence>
<dbReference type="InParanoid" id="W7X2E1"/>
<organism evidence="1 2">
    <name type="scientific">Tetrahymena thermophila (strain SB210)</name>
    <dbReference type="NCBI Taxonomy" id="312017"/>
    <lineage>
        <taxon>Eukaryota</taxon>
        <taxon>Sar</taxon>
        <taxon>Alveolata</taxon>
        <taxon>Ciliophora</taxon>
        <taxon>Intramacronucleata</taxon>
        <taxon>Oligohymenophorea</taxon>
        <taxon>Hymenostomatida</taxon>
        <taxon>Tetrahymenina</taxon>
        <taxon>Tetrahymenidae</taxon>
        <taxon>Tetrahymena</taxon>
    </lineage>
</organism>
<sequence>MEQQQVVNDSSQQLDLCTKCVIDLNIAGNNLMLVEDLLDAQQESIEEENILNKYDQIADKQKLQQLFKNYYNSNDNNGDELRKFIDEVFQKSNQNEEILQDILDKQLQFYELELVDELNKQMNQIINSIGECIIGYYQNQNRKQIVKQMKFRLTSLIKSLLDILKTYQCQDKDIQEEKKNIQIKYQTQKNQAAQDYDNQQLNTLFYQLKERVQLDFQQMVLIQQMLNENEKIEENEKMQKLFQLVQNNNDKQYFTQSCEFIESQKPENQILTQFSRDENQILKIINLSQTEITQNNSFQRL</sequence>
<dbReference type="Proteomes" id="UP000009168">
    <property type="component" value="Unassembled WGS sequence"/>
</dbReference>
<accession>W7X2E1</accession>
<dbReference type="KEGG" id="tet:TTHERM_000961929"/>
<keyword evidence="2" id="KW-1185">Reference proteome</keyword>
<proteinExistence type="predicted"/>
<reference evidence="2" key="1">
    <citation type="journal article" date="2006" name="PLoS Biol.">
        <title>Macronuclear genome sequence of the ciliate Tetrahymena thermophila, a model eukaryote.</title>
        <authorList>
            <person name="Eisen J.A."/>
            <person name="Coyne R.S."/>
            <person name="Wu M."/>
            <person name="Wu D."/>
            <person name="Thiagarajan M."/>
            <person name="Wortman J.R."/>
            <person name="Badger J.H."/>
            <person name="Ren Q."/>
            <person name="Amedeo P."/>
            <person name="Jones K.M."/>
            <person name="Tallon L.J."/>
            <person name="Delcher A.L."/>
            <person name="Salzberg S.L."/>
            <person name="Silva J.C."/>
            <person name="Haas B.J."/>
            <person name="Majoros W.H."/>
            <person name="Farzad M."/>
            <person name="Carlton J.M."/>
            <person name="Smith R.K. Jr."/>
            <person name="Garg J."/>
            <person name="Pearlman R.E."/>
            <person name="Karrer K.M."/>
            <person name="Sun L."/>
            <person name="Manning G."/>
            <person name="Elde N.C."/>
            <person name="Turkewitz A.P."/>
            <person name="Asai D.J."/>
            <person name="Wilkes D.E."/>
            <person name="Wang Y."/>
            <person name="Cai H."/>
            <person name="Collins K."/>
            <person name="Stewart B.A."/>
            <person name="Lee S.R."/>
            <person name="Wilamowska K."/>
            <person name="Weinberg Z."/>
            <person name="Ruzzo W.L."/>
            <person name="Wloga D."/>
            <person name="Gaertig J."/>
            <person name="Frankel J."/>
            <person name="Tsao C.-C."/>
            <person name="Gorovsky M.A."/>
            <person name="Keeling P.J."/>
            <person name="Waller R.F."/>
            <person name="Patron N.J."/>
            <person name="Cherry J.M."/>
            <person name="Stover N.A."/>
            <person name="Krieger C.J."/>
            <person name="del Toro C."/>
            <person name="Ryder H.F."/>
            <person name="Williamson S.C."/>
            <person name="Barbeau R.A."/>
            <person name="Hamilton E.P."/>
            <person name="Orias E."/>
        </authorList>
    </citation>
    <scope>NUCLEOTIDE SEQUENCE [LARGE SCALE GENOMIC DNA]</scope>
    <source>
        <strain evidence="2">SB210</strain>
    </source>
</reference>